<evidence type="ECO:0000313" key="2">
    <source>
        <dbReference type="EMBL" id="AXK60898.1"/>
    </source>
</evidence>
<feature type="chain" id="PRO_5016632984" evidence="1">
    <location>
        <begin position="19"/>
        <end position="490"/>
    </location>
</feature>
<feature type="signal peptide" evidence="1">
    <location>
        <begin position="1"/>
        <end position="18"/>
    </location>
</feature>
<protein>
    <submittedName>
        <fullName evidence="2">Uncharacterized protein</fullName>
    </submittedName>
</protein>
<dbReference type="RefSeq" id="WP_115585913.1">
    <property type="nucleotide sequence ID" value="NZ_CP025544.1"/>
</dbReference>
<accession>A0A345ZC81</accession>
<gene>
    <name evidence="2" type="ORF">C0J27_04090</name>
</gene>
<dbReference type="EMBL" id="CP025544">
    <property type="protein sequence ID" value="AXK60898.1"/>
    <property type="molecule type" value="Genomic_DNA"/>
</dbReference>
<dbReference type="Proteomes" id="UP000254834">
    <property type="component" value="Chromosome"/>
</dbReference>
<keyword evidence="1" id="KW-0732">Signal</keyword>
<dbReference type="AlphaFoldDB" id="A0A345ZC81"/>
<evidence type="ECO:0000313" key="3">
    <source>
        <dbReference type="Proteomes" id="UP000254834"/>
    </source>
</evidence>
<organism evidence="2 3">
    <name type="scientific">Candidatus Chromulinivorax destructor</name>
    <dbReference type="NCBI Taxonomy" id="2066483"/>
    <lineage>
        <taxon>Bacteria</taxon>
        <taxon>Candidatus Babelota</taxon>
        <taxon>Candidatus Babeliae</taxon>
        <taxon>Candidatus Babeliales</taxon>
        <taxon>Candidatus Chromulinivoraceae</taxon>
        <taxon>Candidatus Chromulinivorax</taxon>
    </lineage>
</organism>
<reference evidence="2 3" key="1">
    <citation type="submission" date="2017-12" db="EMBL/GenBank/DDBJ databases">
        <title>Chromulinavorax destructans is a abundant pathogen of dominant heterotrophic picoflagllates.</title>
        <authorList>
            <person name="Deeg C.M."/>
            <person name="Zimmer M."/>
            <person name="Suttle C.A."/>
        </authorList>
    </citation>
    <scope>NUCLEOTIDE SEQUENCE [LARGE SCALE GENOMIC DNA]</scope>
    <source>
        <strain evidence="2 3">SeV1</strain>
    </source>
</reference>
<name>A0A345ZC81_9BACT</name>
<sequence length="490" mass="54965">MKKILFFITLFFAPVLHAINNYTNQTFMFPKEIYGSFGMDQASWHNIVYNKKSYGFALQAYPYAQTSLANPTNGSEYFLFDGLPLLVVQSGVGAPFNEESFTRNILGVWLGIPESTETSASYSLTPKQSQYGITLGFNQDLSKFCDMAFLRALSFGFSLPIVHVKNQLVFSGNEEILNALQGGNFQAFTPAMNESWGNLILDDNIQQKTSVAVVKFQFDTKYQSEDDIQIATTTFVMFPGAASVTNETLFQPMLGYNGHIAMGSGITFQFPLSVSQDEISRICMYIGLENKFLFSNNQNRTVEIEGKPYSRYLPLYDRYTGDLVPGVNVFTRNCLVEPFNIINFITGFRLKFKDSVAEIGYELWGKDTEKITINSDNFWTDNRYGIANLDGDCVLQTPQTASQSTINYVVPDVATTENPSGNVYIRARDLTLVTGEGRATIINRVYSSIGYGKNTDYYSFFANFGLFMEVCQNNAALSNWGGWVKTGFTF</sequence>
<dbReference type="KEGG" id="cdes:C0J27_04090"/>
<keyword evidence="3" id="KW-1185">Reference proteome</keyword>
<evidence type="ECO:0000256" key="1">
    <source>
        <dbReference type="SAM" id="SignalP"/>
    </source>
</evidence>
<proteinExistence type="predicted"/>